<evidence type="ECO:0000313" key="1">
    <source>
        <dbReference type="EMBL" id="CAD5230328.1"/>
    </source>
</evidence>
<dbReference type="AlphaFoldDB" id="A0A811LTA8"/>
<sequence>MAMMNNGDLFVKMTKILLMANHAVVNLTKDVLNPLLTLIMDHFCRILSDPVISPKSLYLPVNWCLRWTIVMLLPCLTISKRLQNPLDPYTIEGRAQVEAELEEDLRREFVRSSHVRKEDMVYKYPKKMFSK</sequence>
<dbReference type="EMBL" id="CAJFDI010000005">
    <property type="protein sequence ID" value="CAD5230328.1"/>
    <property type="molecule type" value="Genomic_DNA"/>
</dbReference>
<reference evidence="1" key="1">
    <citation type="submission" date="2020-09" db="EMBL/GenBank/DDBJ databases">
        <authorList>
            <person name="Kikuchi T."/>
        </authorList>
    </citation>
    <scope>NUCLEOTIDE SEQUENCE</scope>
    <source>
        <strain evidence="1">Ka4C1</strain>
    </source>
</reference>
<proteinExistence type="predicted"/>
<dbReference type="Proteomes" id="UP000582659">
    <property type="component" value="Unassembled WGS sequence"/>
</dbReference>
<gene>
    <name evidence="1" type="ORF">BXYJ_LOCUS10932</name>
</gene>
<evidence type="ECO:0000313" key="2">
    <source>
        <dbReference type="Proteomes" id="UP000659654"/>
    </source>
</evidence>
<accession>A0A811LTA8</accession>
<dbReference type="EMBL" id="CAJFCV020000005">
    <property type="protein sequence ID" value="CAG9121247.1"/>
    <property type="molecule type" value="Genomic_DNA"/>
</dbReference>
<protein>
    <submittedName>
        <fullName evidence="1">(pine wood nematode) hypothetical protein</fullName>
    </submittedName>
</protein>
<organism evidence="1 2">
    <name type="scientific">Bursaphelenchus xylophilus</name>
    <name type="common">Pinewood nematode worm</name>
    <name type="synonym">Aphelenchoides xylophilus</name>
    <dbReference type="NCBI Taxonomy" id="6326"/>
    <lineage>
        <taxon>Eukaryota</taxon>
        <taxon>Metazoa</taxon>
        <taxon>Ecdysozoa</taxon>
        <taxon>Nematoda</taxon>
        <taxon>Chromadorea</taxon>
        <taxon>Rhabditida</taxon>
        <taxon>Tylenchina</taxon>
        <taxon>Tylenchomorpha</taxon>
        <taxon>Aphelenchoidea</taxon>
        <taxon>Aphelenchoididae</taxon>
        <taxon>Bursaphelenchus</taxon>
    </lineage>
</organism>
<dbReference type="Proteomes" id="UP000659654">
    <property type="component" value="Unassembled WGS sequence"/>
</dbReference>
<name>A0A811LTA8_BURXY</name>
<comment type="caution">
    <text evidence="1">The sequence shown here is derived from an EMBL/GenBank/DDBJ whole genome shotgun (WGS) entry which is preliminary data.</text>
</comment>
<keyword evidence="2" id="KW-1185">Reference proteome</keyword>